<evidence type="ECO:0000313" key="4">
    <source>
        <dbReference type="EMBL" id="MCR1899354.1"/>
    </source>
</evidence>
<evidence type="ECO:0000256" key="1">
    <source>
        <dbReference type="ARBA" id="ARBA00006420"/>
    </source>
</evidence>
<dbReference type="GO" id="GO:0005506">
    <property type="term" value="F:iron ion binding"/>
    <property type="evidence" value="ECO:0007669"/>
    <property type="project" value="InterPro"/>
</dbReference>
<keyword evidence="5" id="KW-1185">Reference proteome</keyword>
<dbReference type="PANTHER" id="PTHR11178">
    <property type="entry name" value="IRON-SULFUR CLUSTER SCAFFOLD PROTEIN NFU-RELATED"/>
    <property type="match status" value="1"/>
</dbReference>
<sequence>MLKNIQEVLERDVRPYLLDHYGDVEITSYEDGILYIRLLGQCNNCPSAKFTVENIIESKLKENIPELKEVILDTDISSELYHFAKEILGKSRQNL</sequence>
<dbReference type="EMBL" id="JANKAS010000009">
    <property type="protein sequence ID" value="MCR1899354.1"/>
    <property type="molecule type" value="Genomic_DNA"/>
</dbReference>
<dbReference type="Pfam" id="PF01106">
    <property type="entry name" value="NifU"/>
    <property type="match status" value="1"/>
</dbReference>
<comment type="similarity">
    <text evidence="1">Belongs to the NifU family.</text>
</comment>
<accession>A0AAE3L2V4</accession>
<evidence type="ECO:0000313" key="5">
    <source>
        <dbReference type="Proteomes" id="UP001205748"/>
    </source>
</evidence>
<dbReference type="Proteomes" id="UP001205748">
    <property type="component" value="Unassembled WGS sequence"/>
</dbReference>
<dbReference type="InterPro" id="IPR034904">
    <property type="entry name" value="FSCA_dom_sf"/>
</dbReference>
<dbReference type="PANTHER" id="PTHR11178:SF25">
    <property type="entry name" value="NIFU-LIKE PROTEIN 3, CHLOROPLASTIC"/>
    <property type="match status" value="1"/>
</dbReference>
<dbReference type="GO" id="GO:0016226">
    <property type="term" value="P:iron-sulfur cluster assembly"/>
    <property type="evidence" value="ECO:0007669"/>
    <property type="project" value="InterPro"/>
</dbReference>
<dbReference type="Gene3D" id="3.30.300.130">
    <property type="entry name" value="Fe-S cluster assembly (FSCA)"/>
    <property type="match status" value="1"/>
</dbReference>
<gene>
    <name evidence="4" type="ORF">NSA47_10200</name>
</gene>
<name>A0AAE3L2V4_9FIRM</name>
<dbReference type="GO" id="GO:0051536">
    <property type="term" value="F:iron-sulfur cluster binding"/>
    <property type="evidence" value="ECO:0007669"/>
    <property type="project" value="InterPro"/>
</dbReference>
<comment type="caution">
    <text evidence="4">The sequence shown here is derived from an EMBL/GenBank/DDBJ whole genome shotgun (WGS) entry which is preliminary data.</text>
</comment>
<protein>
    <submittedName>
        <fullName evidence="4">NifU family protein</fullName>
    </submittedName>
</protein>
<dbReference type="AlphaFoldDB" id="A0AAE3L2V4"/>
<reference evidence="4" key="1">
    <citation type="submission" date="2022-07" db="EMBL/GenBank/DDBJ databases">
        <title>Enhanced cultured diversity of the mouse gut microbiota enables custom-made synthetic communities.</title>
        <authorList>
            <person name="Afrizal A."/>
        </authorList>
    </citation>
    <scope>NUCLEOTIDE SEQUENCE</scope>
    <source>
        <strain evidence="4">DSM 28593</strain>
    </source>
</reference>
<dbReference type="SUPFAM" id="SSF117916">
    <property type="entry name" value="Fe-S cluster assembly (FSCA) domain-like"/>
    <property type="match status" value="1"/>
</dbReference>
<proteinExistence type="inferred from homology"/>
<comment type="function">
    <text evidence="2">May be involved in the formation or repair of [Fe-S] clusters present in iron-sulfur proteins.</text>
</comment>
<feature type="domain" description="NIF system FeS cluster assembly NifU C-terminal" evidence="3">
    <location>
        <begin position="5"/>
        <end position="71"/>
    </location>
</feature>
<dbReference type="RefSeq" id="WP_257531638.1">
    <property type="nucleotide sequence ID" value="NZ_JANKAS010000009.1"/>
</dbReference>
<organism evidence="4 5">
    <name type="scientific">Irregularibacter muris</name>
    <dbReference type="NCBI Taxonomy" id="1796619"/>
    <lineage>
        <taxon>Bacteria</taxon>
        <taxon>Bacillati</taxon>
        <taxon>Bacillota</taxon>
        <taxon>Clostridia</taxon>
        <taxon>Eubacteriales</taxon>
        <taxon>Eubacteriaceae</taxon>
        <taxon>Irregularibacter</taxon>
    </lineage>
</organism>
<dbReference type="InterPro" id="IPR001075">
    <property type="entry name" value="NIF_FeS_clus_asmbl_NifU_C"/>
</dbReference>
<evidence type="ECO:0000259" key="3">
    <source>
        <dbReference type="Pfam" id="PF01106"/>
    </source>
</evidence>
<evidence type="ECO:0000256" key="2">
    <source>
        <dbReference type="ARBA" id="ARBA00049958"/>
    </source>
</evidence>